<protein>
    <submittedName>
        <fullName evidence="2">Uncharacterized protein</fullName>
    </submittedName>
</protein>
<name>F9PCG7_9STRE</name>
<accession>F9PCG7</accession>
<evidence type="ECO:0000256" key="1">
    <source>
        <dbReference type="SAM" id="Coils"/>
    </source>
</evidence>
<dbReference type="eggNOG" id="ENOG50304D0">
    <property type="taxonomic scope" value="Bacteria"/>
</dbReference>
<reference evidence="2 3" key="1">
    <citation type="submission" date="2011-07" db="EMBL/GenBank/DDBJ databases">
        <authorList>
            <person name="Harkins D.M."/>
            <person name="Madupu R."/>
            <person name="Durkin A.S."/>
            <person name="Torralba M."/>
            <person name="Methe B."/>
            <person name="Sutton G.G."/>
            <person name="Nelson K.E."/>
        </authorList>
    </citation>
    <scope>NUCLEOTIDE SEQUENCE [LARGE SCALE GENOMIC DNA]</scope>
    <source>
        <strain evidence="2 3">X</strain>
    </source>
</reference>
<evidence type="ECO:0000313" key="3">
    <source>
        <dbReference type="Proteomes" id="UP000003399"/>
    </source>
</evidence>
<evidence type="ECO:0000313" key="2">
    <source>
        <dbReference type="EMBL" id="EGV15071.1"/>
    </source>
</evidence>
<gene>
    <name evidence="2" type="ORF">HMPREF1124_0611</name>
</gene>
<dbReference type="EMBL" id="AFUQ01000001">
    <property type="protein sequence ID" value="EGV15071.1"/>
    <property type="molecule type" value="Genomic_DNA"/>
</dbReference>
<feature type="coiled-coil region" evidence="1">
    <location>
        <begin position="72"/>
        <end position="99"/>
    </location>
</feature>
<organism evidence="2 3">
    <name type="scientific">Streptococcus infantis X</name>
    <dbReference type="NCBI Taxonomy" id="997830"/>
    <lineage>
        <taxon>Bacteria</taxon>
        <taxon>Bacillati</taxon>
        <taxon>Bacillota</taxon>
        <taxon>Bacilli</taxon>
        <taxon>Lactobacillales</taxon>
        <taxon>Streptococcaceae</taxon>
        <taxon>Streptococcus</taxon>
    </lineage>
</organism>
<dbReference type="PATRIC" id="fig|997830.4.peg.99"/>
<sequence length="206" mass="23198">MTVNNYTLATKPYTRGIGDKTTTVVEIRLQDGNRYTTNQRELAGDRTQDQEDVLIQAVLDMVKSELDPANAIVKAQQDLESTKTKQDELQKLIKAQQDANTITQRMIKVMVVNSVMSENITYGTVYKDLVSLLPAMKVGETYFEGDLVTITDPEYVEKNGEGNNVIVQMNREFEYTGQTIQELEGDLSRNGILAVWRWVAPKADSI</sequence>
<proteinExistence type="predicted"/>
<dbReference type="AlphaFoldDB" id="F9PCG7"/>
<keyword evidence="1" id="KW-0175">Coiled coil</keyword>
<comment type="caution">
    <text evidence="2">The sequence shown here is derived from an EMBL/GenBank/DDBJ whole genome shotgun (WGS) entry which is preliminary data.</text>
</comment>
<dbReference type="Proteomes" id="UP000003399">
    <property type="component" value="Unassembled WGS sequence"/>
</dbReference>